<feature type="domain" description="N-acetyltransferase" evidence="1">
    <location>
        <begin position="2"/>
        <end position="173"/>
    </location>
</feature>
<dbReference type="Proteomes" id="UP000241209">
    <property type="component" value="Unassembled WGS sequence"/>
</dbReference>
<evidence type="ECO:0000313" key="2">
    <source>
        <dbReference type="EMBL" id="PTI29016.1"/>
    </source>
</evidence>
<dbReference type="InterPro" id="IPR016181">
    <property type="entry name" value="Acyl_CoA_acyltransferase"/>
</dbReference>
<dbReference type="STRING" id="1167632.GCA_000286335_00082"/>
<dbReference type="Pfam" id="PF00583">
    <property type="entry name" value="Acetyltransf_1"/>
    <property type="match status" value="1"/>
</dbReference>
<dbReference type="AlphaFoldDB" id="A0A2T4PS07"/>
<evidence type="ECO:0000313" key="3">
    <source>
        <dbReference type="Proteomes" id="UP000241209"/>
    </source>
</evidence>
<comment type="caution">
    <text evidence="2">The sequence shown here is derived from an EMBL/GenBank/DDBJ whole genome shotgun (WGS) entry which is preliminary data.</text>
</comment>
<reference evidence="2 3" key="1">
    <citation type="journal article" date="2016" name="Front. Microbiol.">
        <title>Comprehensive Phylogenetic Analysis of Bovine Non-aureus Staphylococci Species Based on Whole-Genome Sequencing.</title>
        <authorList>
            <person name="Naushad S."/>
            <person name="Barkema H.W."/>
            <person name="Luby C."/>
            <person name="Condas L.A."/>
            <person name="Nobrega D.B."/>
            <person name="Carson D.A."/>
            <person name="De Buck J."/>
        </authorList>
    </citation>
    <scope>NUCLEOTIDE SEQUENCE [LARGE SCALE GENOMIC DNA]</scope>
    <source>
        <strain evidence="2 3">SNUC 2204</strain>
    </source>
</reference>
<name>A0A2T4PS07_9STAP</name>
<dbReference type="PROSITE" id="PS51186">
    <property type="entry name" value="GNAT"/>
    <property type="match status" value="1"/>
</dbReference>
<accession>A0A2T4PS07</accession>
<evidence type="ECO:0000259" key="1">
    <source>
        <dbReference type="PROSITE" id="PS51186"/>
    </source>
</evidence>
<dbReference type="OrthoDB" id="9800193at2"/>
<dbReference type="GeneID" id="64116221"/>
<sequence length="173" mass="20300">MITIEEITHNNQQALELPNEPFELFGKLVVTRSNDTWDYYEVSTKHETMIFPDEHYQLDIINEKGYALGAFDDNKCVGLAIFENNWNKYLYLSDLKVTSSHRRKNIATMLLNTAIKISTEHDISGLYTIAQDNNLSANRFYLRYGFSIGGLNTKNYHFTNQKGKYDIYYYFEF</sequence>
<dbReference type="GO" id="GO:0016747">
    <property type="term" value="F:acyltransferase activity, transferring groups other than amino-acyl groups"/>
    <property type="evidence" value="ECO:0007669"/>
    <property type="project" value="InterPro"/>
</dbReference>
<dbReference type="CDD" id="cd04301">
    <property type="entry name" value="NAT_SF"/>
    <property type="match status" value="1"/>
</dbReference>
<proteinExistence type="predicted"/>
<dbReference type="RefSeq" id="WP_107537487.1">
    <property type="nucleotide sequence ID" value="NZ_BMDF01000002.1"/>
</dbReference>
<dbReference type="InterPro" id="IPR000182">
    <property type="entry name" value="GNAT_dom"/>
</dbReference>
<keyword evidence="2" id="KW-0808">Transferase</keyword>
<gene>
    <name evidence="2" type="ORF">BU072_10005</name>
</gene>
<dbReference type="EMBL" id="PZFK01000020">
    <property type="protein sequence ID" value="PTI29016.1"/>
    <property type="molecule type" value="Genomic_DNA"/>
</dbReference>
<dbReference type="Gene3D" id="3.40.630.30">
    <property type="match status" value="1"/>
</dbReference>
<protein>
    <submittedName>
        <fullName evidence="2">GNAT family N-acetyltransferase</fullName>
    </submittedName>
</protein>
<organism evidence="2 3">
    <name type="scientific">Mammaliicoccus vitulinus</name>
    <dbReference type="NCBI Taxonomy" id="71237"/>
    <lineage>
        <taxon>Bacteria</taxon>
        <taxon>Bacillati</taxon>
        <taxon>Bacillota</taxon>
        <taxon>Bacilli</taxon>
        <taxon>Bacillales</taxon>
        <taxon>Staphylococcaceae</taxon>
        <taxon>Mammaliicoccus</taxon>
    </lineage>
</organism>
<dbReference type="SUPFAM" id="SSF55729">
    <property type="entry name" value="Acyl-CoA N-acyltransferases (Nat)"/>
    <property type="match status" value="1"/>
</dbReference>